<proteinExistence type="predicted"/>
<dbReference type="RefSeq" id="WP_350353425.1">
    <property type="nucleotide sequence ID" value="NZ_CP158357.1"/>
</dbReference>
<evidence type="ECO:0000313" key="2">
    <source>
        <dbReference type="EMBL" id="XBX80632.1"/>
    </source>
</evidence>
<dbReference type="GO" id="GO:0000150">
    <property type="term" value="F:DNA strand exchange activity"/>
    <property type="evidence" value="ECO:0007669"/>
    <property type="project" value="InterPro"/>
</dbReference>
<reference evidence="2" key="1">
    <citation type="submission" date="2024-06" db="EMBL/GenBank/DDBJ databases">
        <title>Draft genome sequence of Microbacterium sp. strain A8/3-1, isolated from Oxytropis tragacanthoides Fisch. ex DC. Root nodules in the Altai region of Russia.</title>
        <authorList>
            <person name="Sazanova A."/>
            <person name="Guro P."/>
            <person name="Kuznetsova I."/>
            <person name="Belimov A."/>
            <person name="Safronova V."/>
        </authorList>
    </citation>
    <scope>NUCLEOTIDE SEQUENCE</scope>
    <source>
        <strain evidence="2">A8/3-1</strain>
    </source>
</reference>
<gene>
    <name evidence="2" type="ORF">ABS642_10665</name>
</gene>
<sequence length="33" mass="3638">MREKAAAGIPKAALARQYGISRETVFAYLRAEV</sequence>
<name>A0AAU7W4D3_9MICO</name>
<accession>A0AAU7W4D3</accession>
<dbReference type="GO" id="GO:0003677">
    <property type="term" value="F:DNA binding"/>
    <property type="evidence" value="ECO:0007669"/>
    <property type="project" value="InterPro"/>
</dbReference>
<dbReference type="InterPro" id="IPR006120">
    <property type="entry name" value="Resolvase_HTH_dom"/>
</dbReference>
<organism evidence="2">
    <name type="scientific">Microbacterium sp. A8/3-1</name>
    <dbReference type="NCBI Taxonomy" id="3160749"/>
    <lineage>
        <taxon>Bacteria</taxon>
        <taxon>Bacillati</taxon>
        <taxon>Actinomycetota</taxon>
        <taxon>Actinomycetes</taxon>
        <taxon>Micrococcales</taxon>
        <taxon>Microbacteriaceae</taxon>
        <taxon>Microbacterium</taxon>
    </lineage>
</organism>
<protein>
    <submittedName>
        <fullName evidence="2">Helix-turn-helix domain-containing protein</fullName>
    </submittedName>
</protein>
<dbReference type="EMBL" id="CP158357">
    <property type="protein sequence ID" value="XBX80632.1"/>
    <property type="molecule type" value="Genomic_DNA"/>
</dbReference>
<dbReference type="Pfam" id="PF02796">
    <property type="entry name" value="HTH_7"/>
    <property type="match status" value="1"/>
</dbReference>
<dbReference type="AlphaFoldDB" id="A0AAU7W4D3"/>
<feature type="domain" description="Resolvase HTH" evidence="1">
    <location>
        <begin position="6"/>
        <end position="31"/>
    </location>
</feature>
<evidence type="ECO:0000259" key="1">
    <source>
        <dbReference type="Pfam" id="PF02796"/>
    </source>
</evidence>